<proteinExistence type="predicted"/>
<dbReference type="Proteomes" id="UP001153076">
    <property type="component" value="Unassembled WGS sequence"/>
</dbReference>
<dbReference type="EMBL" id="JAKOGI010000091">
    <property type="protein sequence ID" value="KAJ8444722.1"/>
    <property type="molecule type" value="Genomic_DNA"/>
</dbReference>
<dbReference type="Pfam" id="PF14111">
    <property type="entry name" value="DUF4283"/>
    <property type="match status" value="1"/>
</dbReference>
<dbReference type="InterPro" id="IPR025558">
    <property type="entry name" value="DUF4283"/>
</dbReference>
<accession>A0A9Q1KL93</accession>
<keyword evidence="4" id="KW-1185">Reference proteome</keyword>
<dbReference type="OrthoDB" id="1750606at2759"/>
<organism evidence="3 4">
    <name type="scientific">Carnegiea gigantea</name>
    <dbReference type="NCBI Taxonomy" id="171969"/>
    <lineage>
        <taxon>Eukaryota</taxon>
        <taxon>Viridiplantae</taxon>
        <taxon>Streptophyta</taxon>
        <taxon>Embryophyta</taxon>
        <taxon>Tracheophyta</taxon>
        <taxon>Spermatophyta</taxon>
        <taxon>Magnoliopsida</taxon>
        <taxon>eudicotyledons</taxon>
        <taxon>Gunneridae</taxon>
        <taxon>Pentapetalae</taxon>
        <taxon>Caryophyllales</taxon>
        <taxon>Cactineae</taxon>
        <taxon>Cactaceae</taxon>
        <taxon>Cactoideae</taxon>
        <taxon>Echinocereeae</taxon>
        <taxon>Carnegiea</taxon>
    </lineage>
</organism>
<evidence type="ECO:0000256" key="1">
    <source>
        <dbReference type="SAM" id="SignalP"/>
    </source>
</evidence>
<evidence type="ECO:0000313" key="4">
    <source>
        <dbReference type="Proteomes" id="UP001153076"/>
    </source>
</evidence>
<reference evidence="3" key="1">
    <citation type="submission" date="2022-04" db="EMBL/GenBank/DDBJ databases">
        <title>Carnegiea gigantea Genome sequencing and assembly v2.</title>
        <authorList>
            <person name="Copetti D."/>
            <person name="Sanderson M.J."/>
            <person name="Burquez A."/>
            <person name="Wojciechowski M.F."/>
        </authorList>
    </citation>
    <scope>NUCLEOTIDE SEQUENCE</scope>
    <source>
        <strain evidence="3">SGP5-SGP5p</strain>
        <tissue evidence="3">Aerial part</tissue>
    </source>
</reference>
<name>A0A9Q1KL93_9CARY</name>
<gene>
    <name evidence="3" type="ORF">Cgig2_030396</name>
</gene>
<comment type="caution">
    <text evidence="3">The sequence shown here is derived from an EMBL/GenBank/DDBJ whole genome shotgun (WGS) entry which is preliminary data.</text>
</comment>
<evidence type="ECO:0000259" key="2">
    <source>
        <dbReference type="Pfam" id="PF14111"/>
    </source>
</evidence>
<dbReference type="InterPro" id="IPR040256">
    <property type="entry name" value="At4g02000-like"/>
</dbReference>
<dbReference type="PANTHER" id="PTHR31286">
    <property type="entry name" value="GLYCINE-RICH CELL WALL STRUCTURAL PROTEIN 1.8-LIKE"/>
    <property type="match status" value="1"/>
</dbReference>
<evidence type="ECO:0000313" key="3">
    <source>
        <dbReference type="EMBL" id="KAJ8444722.1"/>
    </source>
</evidence>
<feature type="signal peptide" evidence="1">
    <location>
        <begin position="1"/>
        <end position="29"/>
    </location>
</feature>
<protein>
    <recommendedName>
        <fullName evidence="2">DUF4283 domain-containing protein</fullName>
    </recommendedName>
</protein>
<feature type="domain" description="DUF4283" evidence="2">
    <location>
        <begin position="90"/>
        <end position="170"/>
    </location>
</feature>
<dbReference type="AlphaFoldDB" id="A0A9Q1KL93"/>
<keyword evidence="1" id="KW-0732">Signal</keyword>
<feature type="chain" id="PRO_5040183303" description="DUF4283 domain-containing protein" evidence="1">
    <location>
        <begin position="30"/>
        <end position="209"/>
    </location>
</feature>
<sequence>MPSRGFRCSCSPLGRLLSSTCLIYLPVLACSSSSPHSPILGFSGPYFFQDKQSLWMTALGLEQAWKRLALTAEEEAVVVCDNNVHENRAEQTTLCLWGKLYTDNYFNVVAMKRVFNNVWKPSKGVMIRDLDKNLFAFQFFSDKALVLTDGPCAFDGNILSLKELTRSEQPSTMNFQVNVDVTRTLRRGFRVKLPEFCYRCGKLGHVLKD</sequence>
<dbReference type="PANTHER" id="PTHR31286:SF153">
    <property type="entry name" value="DUF4283 DOMAIN PROTEIN"/>
    <property type="match status" value="1"/>
</dbReference>